<name>A0A9X3WC60_9BACI</name>
<evidence type="ECO:0000313" key="8">
    <source>
        <dbReference type="EMBL" id="MDC3415611.1"/>
    </source>
</evidence>
<evidence type="ECO:0000256" key="3">
    <source>
        <dbReference type="ARBA" id="ARBA00022989"/>
    </source>
</evidence>
<dbReference type="Proteomes" id="UP001145069">
    <property type="component" value="Unassembled WGS sequence"/>
</dbReference>
<comment type="catalytic activity">
    <reaction evidence="7">
        <text>a peptidoglycan chain = a peptidoglycan chain with N-acetyl-1,6-anhydromuramyl-[peptide] at the reducing end + a peptidoglycan chain with N-acetylglucosamine at the non-reducing end.</text>
        <dbReference type="EC" id="4.2.2.29"/>
    </reaction>
</comment>
<protein>
    <recommendedName>
        <fullName evidence="7">Endolytic murein transglycosylase</fullName>
        <ecNumber evidence="7">4.2.2.29</ecNumber>
    </recommendedName>
    <alternativeName>
        <fullName evidence="7">Peptidoglycan lytic transglycosylase</fullName>
    </alternativeName>
    <alternativeName>
        <fullName evidence="7">Peptidoglycan polymerization terminase</fullName>
    </alternativeName>
</protein>
<evidence type="ECO:0000256" key="5">
    <source>
        <dbReference type="ARBA" id="ARBA00023239"/>
    </source>
</evidence>
<dbReference type="Gene3D" id="3.30.1490.480">
    <property type="entry name" value="Endolytic murein transglycosylase"/>
    <property type="match status" value="1"/>
</dbReference>
<keyword evidence="3 7" id="KW-1133">Transmembrane helix</keyword>
<evidence type="ECO:0000256" key="7">
    <source>
        <dbReference type="HAMAP-Rule" id="MF_02065"/>
    </source>
</evidence>
<organism evidence="8 9">
    <name type="scientific">Aquibacillus salsiterrae</name>
    <dbReference type="NCBI Taxonomy" id="2950439"/>
    <lineage>
        <taxon>Bacteria</taxon>
        <taxon>Bacillati</taxon>
        <taxon>Bacillota</taxon>
        <taxon>Bacilli</taxon>
        <taxon>Bacillales</taxon>
        <taxon>Bacillaceae</taxon>
        <taxon>Aquibacillus</taxon>
    </lineage>
</organism>
<keyword evidence="2 7" id="KW-0812">Transmembrane</keyword>
<evidence type="ECO:0000256" key="4">
    <source>
        <dbReference type="ARBA" id="ARBA00023136"/>
    </source>
</evidence>
<dbReference type="HAMAP" id="MF_02065">
    <property type="entry name" value="MltG"/>
    <property type="match status" value="1"/>
</dbReference>
<proteinExistence type="inferred from homology"/>
<comment type="function">
    <text evidence="7">Functions as a peptidoglycan terminase that cleaves nascent peptidoglycan strands endolytically to terminate their elongation.</text>
</comment>
<dbReference type="EC" id="4.2.2.29" evidence="7"/>
<dbReference type="GO" id="GO:0071555">
    <property type="term" value="P:cell wall organization"/>
    <property type="evidence" value="ECO:0007669"/>
    <property type="project" value="UniProtKB-KW"/>
</dbReference>
<keyword evidence="6 7" id="KW-0961">Cell wall biogenesis/degradation</keyword>
<dbReference type="GO" id="GO:0005886">
    <property type="term" value="C:plasma membrane"/>
    <property type="evidence" value="ECO:0007669"/>
    <property type="project" value="UniProtKB-SubCell"/>
</dbReference>
<sequence>MTTSDNNRDENERLKQLVTERSEEAKMVRKIVAVILTLVTIAIIVGGITGYSYIKSGLEPVNPEDSATVSVDIPLGSSSSQIASILEEKGIINNAMIFRFYIKFSNAADFQAGKYDLSPSMTLADITAALQTGKIIKEPVLTVTIPEGKTMEQIASLYAEKANVDKDEFIEVVEDPDYVKQLINTYPTILSEEILADDIKTPLEGYLFAATYQFYETNPSIDTIVNAMLQKTEDVVTNYLDLINQKEDWTVHDIITMASLVENEAQTEEDRKRIAGVFYNRLAADMRLQTDPTVLYALGERKDRVLYEYLEVDSPYNTYKVSGLPVGPISNFNENSLLAVLEPEKTDYMYFIAADDGKIYYAKTYEEHQQLVAEYLER</sequence>
<dbReference type="CDD" id="cd08010">
    <property type="entry name" value="MltG_like"/>
    <property type="match status" value="1"/>
</dbReference>
<dbReference type="GO" id="GO:0008932">
    <property type="term" value="F:lytic endotransglycosylase activity"/>
    <property type="evidence" value="ECO:0007669"/>
    <property type="project" value="UniProtKB-UniRule"/>
</dbReference>
<keyword evidence="5 7" id="KW-0456">Lyase</keyword>
<dbReference type="Gene3D" id="3.30.160.60">
    <property type="entry name" value="Classic Zinc Finger"/>
    <property type="match status" value="1"/>
</dbReference>
<dbReference type="PANTHER" id="PTHR30518:SF2">
    <property type="entry name" value="ENDOLYTIC MUREIN TRANSGLYCOSYLASE"/>
    <property type="match status" value="1"/>
</dbReference>
<evidence type="ECO:0000256" key="1">
    <source>
        <dbReference type="ARBA" id="ARBA00022475"/>
    </source>
</evidence>
<keyword evidence="4 7" id="KW-0472">Membrane</keyword>
<dbReference type="EMBL" id="JAMQKC010000001">
    <property type="protein sequence ID" value="MDC3415611.1"/>
    <property type="molecule type" value="Genomic_DNA"/>
</dbReference>
<reference evidence="8" key="1">
    <citation type="submission" date="2022-06" db="EMBL/GenBank/DDBJ databases">
        <title>Aquibacillus sp. a new bacterium isolated from soil saline samples.</title>
        <authorList>
            <person name="Galisteo C."/>
            <person name="De La Haba R."/>
            <person name="Sanchez-Porro C."/>
            <person name="Ventosa A."/>
        </authorList>
    </citation>
    <scope>NUCLEOTIDE SEQUENCE</scope>
    <source>
        <strain evidence="8">3ASR75-54</strain>
    </source>
</reference>
<feature type="transmembrane region" description="Helical" evidence="7">
    <location>
        <begin position="31"/>
        <end position="54"/>
    </location>
</feature>
<dbReference type="AlphaFoldDB" id="A0A9X3WC60"/>
<dbReference type="InterPro" id="IPR003770">
    <property type="entry name" value="MLTG-like"/>
</dbReference>
<dbReference type="RefSeq" id="WP_272444568.1">
    <property type="nucleotide sequence ID" value="NZ_JAMQKC010000001.1"/>
</dbReference>
<dbReference type="NCBIfam" id="TIGR00247">
    <property type="entry name" value="endolytic transglycosylase MltG"/>
    <property type="match status" value="1"/>
</dbReference>
<evidence type="ECO:0000313" key="9">
    <source>
        <dbReference type="Proteomes" id="UP001145069"/>
    </source>
</evidence>
<evidence type="ECO:0000256" key="6">
    <source>
        <dbReference type="ARBA" id="ARBA00023316"/>
    </source>
</evidence>
<feature type="site" description="Important for catalytic activity" evidence="7">
    <location>
        <position position="264"/>
    </location>
</feature>
<gene>
    <name evidence="7 8" type="primary">mltG</name>
    <name evidence="8" type="ORF">NC799_01630</name>
</gene>
<keyword evidence="9" id="KW-1185">Reference proteome</keyword>
<dbReference type="PANTHER" id="PTHR30518">
    <property type="entry name" value="ENDOLYTIC MUREIN TRANSGLYCOSYLASE"/>
    <property type="match status" value="1"/>
</dbReference>
<dbReference type="Pfam" id="PF02618">
    <property type="entry name" value="YceG"/>
    <property type="match status" value="1"/>
</dbReference>
<comment type="subcellular location">
    <subcellularLocation>
        <location evidence="7">Cell membrane</location>
        <topology evidence="7">Single-pass membrane protein</topology>
    </subcellularLocation>
</comment>
<accession>A0A9X3WC60</accession>
<dbReference type="GO" id="GO:0009252">
    <property type="term" value="P:peptidoglycan biosynthetic process"/>
    <property type="evidence" value="ECO:0007669"/>
    <property type="project" value="UniProtKB-UniRule"/>
</dbReference>
<keyword evidence="1 7" id="KW-1003">Cell membrane</keyword>
<evidence type="ECO:0000256" key="2">
    <source>
        <dbReference type="ARBA" id="ARBA00022692"/>
    </source>
</evidence>
<comment type="similarity">
    <text evidence="7">Belongs to the transglycosylase MltG family.</text>
</comment>
<comment type="caution">
    <text evidence="8">The sequence shown here is derived from an EMBL/GenBank/DDBJ whole genome shotgun (WGS) entry which is preliminary data.</text>
</comment>